<dbReference type="EMBL" id="RJKE01000001">
    <property type="protein sequence ID" value="ROO83760.1"/>
    <property type="molecule type" value="Genomic_DNA"/>
</dbReference>
<organism evidence="1 2">
    <name type="scientific">Actinocorallia herbida</name>
    <dbReference type="NCBI Taxonomy" id="58109"/>
    <lineage>
        <taxon>Bacteria</taxon>
        <taxon>Bacillati</taxon>
        <taxon>Actinomycetota</taxon>
        <taxon>Actinomycetes</taxon>
        <taxon>Streptosporangiales</taxon>
        <taxon>Thermomonosporaceae</taxon>
        <taxon>Actinocorallia</taxon>
    </lineage>
</organism>
<protein>
    <submittedName>
        <fullName evidence="1">S-adenosyl methyltransferase</fullName>
    </submittedName>
</protein>
<evidence type="ECO:0000313" key="1">
    <source>
        <dbReference type="EMBL" id="ROO83760.1"/>
    </source>
</evidence>
<dbReference type="AlphaFoldDB" id="A0A3N1CR24"/>
<dbReference type="GO" id="GO:0032259">
    <property type="term" value="P:methylation"/>
    <property type="evidence" value="ECO:0007669"/>
    <property type="project" value="UniProtKB-KW"/>
</dbReference>
<name>A0A3N1CR24_9ACTN</name>
<dbReference type="Gene3D" id="3.40.50.150">
    <property type="entry name" value="Vaccinia Virus protein VP39"/>
    <property type="match status" value="1"/>
</dbReference>
<accession>A0A3N1CR24</accession>
<gene>
    <name evidence="1" type="ORF">EDD29_1269</name>
</gene>
<dbReference type="Proteomes" id="UP000272400">
    <property type="component" value="Unassembled WGS sequence"/>
</dbReference>
<comment type="caution">
    <text evidence="1">The sequence shown here is derived from an EMBL/GenBank/DDBJ whole genome shotgun (WGS) entry which is preliminary data.</text>
</comment>
<keyword evidence="1" id="KW-0808">Transferase</keyword>
<dbReference type="OrthoDB" id="5175904at2"/>
<proteinExistence type="predicted"/>
<dbReference type="InterPro" id="IPR029063">
    <property type="entry name" value="SAM-dependent_MTases_sf"/>
</dbReference>
<keyword evidence="1" id="KW-0489">Methyltransferase</keyword>
<dbReference type="PIRSF" id="PIRSF017393">
    <property type="entry name" value="MTase_SAV2177"/>
    <property type="match status" value="1"/>
</dbReference>
<dbReference type="InterPro" id="IPR006764">
    <property type="entry name" value="SAM_dep_MeTrfase_SAV2177_type"/>
</dbReference>
<dbReference type="SUPFAM" id="SSF53335">
    <property type="entry name" value="S-adenosyl-L-methionine-dependent methyltransferases"/>
    <property type="match status" value="1"/>
</dbReference>
<keyword evidence="2" id="KW-1185">Reference proteome</keyword>
<dbReference type="GO" id="GO:0008168">
    <property type="term" value="F:methyltransferase activity"/>
    <property type="evidence" value="ECO:0007669"/>
    <property type="project" value="UniProtKB-KW"/>
</dbReference>
<dbReference type="Pfam" id="PF04672">
    <property type="entry name" value="Methyltransf_19"/>
    <property type="match status" value="1"/>
</dbReference>
<evidence type="ECO:0000313" key="2">
    <source>
        <dbReference type="Proteomes" id="UP000272400"/>
    </source>
</evidence>
<reference evidence="1 2" key="1">
    <citation type="submission" date="2018-11" db="EMBL/GenBank/DDBJ databases">
        <title>Sequencing the genomes of 1000 actinobacteria strains.</title>
        <authorList>
            <person name="Klenk H.-P."/>
        </authorList>
    </citation>
    <scope>NUCLEOTIDE SEQUENCE [LARGE SCALE GENOMIC DNA]</scope>
    <source>
        <strain evidence="1 2">DSM 44254</strain>
    </source>
</reference>
<sequence>MTESQQEWAAKGIDITVPSIARAYDVVLNGTDNFAVDRAFVAELVKIVPEIYDVATYNREALKRGVEYLISQGVRQFIDLGSGLPTVRNTHEVAQAADPGARVVYVDNDPMVKVHGREILAASPGTAVVSGDLRDPAAVLASPEVTGLIDFTEPVAIMLIGILHHLHDDEDPQGIVDAYMAAVPAGSHLFITSFCASSPEARAAEQQFLAILGTGRFRTEAEITAWFAGHGLVEPGVVPNPLWRPAGPVDETALTVGQKLMYGGIARKG</sequence>
<dbReference type="RefSeq" id="WP_123663160.1">
    <property type="nucleotide sequence ID" value="NZ_RJKE01000001.1"/>
</dbReference>